<accession>A0A0C9ZBS2</accession>
<dbReference type="InterPro" id="IPR015943">
    <property type="entry name" value="WD40/YVTN_repeat-like_dom_sf"/>
</dbReference>
<evidence type="ECO:0008006" key="5">
    <source>
        <dbReference type="Google" id="ProtNLM"/>
    </source>
</evidence>
<dbReference type="PANTHER" id="PTHR22838:SF0">
    <property type="entry name" value="WD REPEAT-CONTAINING PROTEIN 26"/>
    <property type="match status" value="1"/>
</dbReference>
<evidence type="ECO:0000256" key="2">
    <source>
        <dbReference type="ARBA" id="ARBA00022737"/>
    </source>
</evidence>
<sequence>VTMLAFSPKGSYLAACNLDGTLLICSASSGEILYEVHVGGGVSLLSILWTAHNKHQLLCGLGNGVVILVTIATYITVTGFHAHDNLPVECLSISGSTVVTGATSEVLLWDHSGNNRWVSHGIITPPSSIMVNSNSEITVTSLHWAWTKYSDNTLLITYLHHGILFWDVRKAKIAHFFYLKMLVGAMHISPDGNTLVVSNLNSGFDVYHLNNCTLDGSILHPCHGCKIPVAFIHGGFAVLSGSPIGQVSIWDASSRTLLQVPKHEG</sequence>
<dbReference type="GO" id="GO:0034657">
    <property type="term" value="C:GID complex"/>
    <property type="evidence" value="ECO:0007669"/>
    <property type="project" value="TreeGrafter"/>
</dbReference>
<dbReference type="SUPFAM" id="SSF50998">
    <property type="entry name" value="Quinoprotein alcohol dehydrogenase-like"/>
    <property type="match status" value="1"/>
</dbReference>
<dbReference type="OrthoDB" id="3238562at2759"/>
<protein>
    <recommendedName>
        <fullName evidence="5">Anaphase-promoting complex subunit 4 WD40 domain-containing protein</fullName>
    </recommendedName>
</protein>
<dbReference type="PANTHER" id="PTHR22838">
    <property type="entry name" value="WD REPEAT PROTEIN 26-RELATED"/>
    <property type="match status" value="1"/>
</dbReference>
<dbReference type="STRING" id="765257.A0A0C9ZBS2"/>
<name>A0A0C9ZBS2_9AGAM</name>
<evidence type="ECO:0000256" key="1">
    <source>
        <dbReference type="ARBA" id="ARBA00022574"/>
    </source>
</evidence>
<evidence type="ECO:0000313" key="3">
    <source>
        <dbReference type="EMBL" id="KIK17383.1"/>
    </source>
</evidence>
<evidence type="ECO:0000313" key="4">
    <source>
        <dbReference type="Proteomes" id="UP000054018"/>
    </source>
</evidence>
<keyword evidence="2" id="KW-0677">Repeat</keyword>
<dbReference type="Gene3D" id="2.130.10.10">
    <property type="entry name" value="YVTN repeat-like/Quinoprotein amine dehydrogenase"/>
    <property type="match status" value="1"/>
</dbReference>
<dbReference type="Proteomes" id="UP000054018">
    <property type="component" value="Unassembled WGS sequence"/>
</dbReference>
<dbReference type="InterPro" id="IPR051350">
    <property type="entry name" value="WD_repeat-ST_regulator"/>
</dbReference>
<reference evidence="4" key="2">
    <citation type="submission" date="2015-01" db="EMBL/GenBank/DDBJ databases">
        <title>Evolutionary Origins and Diversification of the Mycorrhizal Mutualists.</title>
        <authorList>
            <consortium name="DOE Joint Genome Institute"/>
            <consortium name="Mycorrhizal Genomics Consortium"/>
            <person name="Kohler A."/>
            <person name="Kuo A."/>
            <person name="Nagy L.G."/>
            <person name="Floudas D."/>
            <person name="Copeland A."/>
            <person name="Barry K.W."/>
            <person name="Cichocki N."/>
            <person name="Veneault-Fourrey C."/>
            <person name="LaButti K."/>
            <person name="Lindquist E.A."/>
            <person name="Lipzen A."/>
            <person name="Lundell T."/>
            <person name="Morin E."/>
            <person name="Murat C."/>
            <person name="Riley R."/>
            <person name="Ohm R."/>
            <person name="Sun H."/>
            <person name="Tunlid A."/>
            <person name="Henrissat B."/>
            <person name="Grigoriev I.V."/>
            <person name="Hibbett D.S."/>
            <person name="Martin F."/>
        </authorList>
    </citation>
    <scope>NUCLEOTIDE SEQUENCE [LARGE SCALE GENOMIC DNA]</scope>
    <source>
        <strain evidence="4">441</strain>
    </source>
</reference>
<keyword evidence="1" id="KW-0853">WD repeat</keyword>
<dbReference type="InterPro" id="IPR011047">
    <property type="entry name" value="Quinoprotein_ADH-like_sf"/>
</dbReference>
<dbReference type="AlphaFoldDB" id="A0A0C9ZBS2"/>
<feature type="non-terminal residue" evidence="3">
    <location>
        <position position="265"/>
    </location>
</feature>
<reference evidence="3 4" key="1">
    <citation type="submission" date="2014-04" db="EMBL/GenBank/DDBJ databases">
        <authorList>
            <consortium name="DOE Joint Genome Institute"/>
            <person name="Kuo A."/>
            <person name="Kohler A."/>
            <person name="Costa M.D."/>
            <person name="Nagy L.G."/>
            <person name="Floudas D."/>
            <person name="Copeland A."/>
            <person name="Barry K.W."/>
            <person name="Cichocki N."/>
            <person name="Veneault-Fourrey C."/>
            <person name="LaButti K."/>
            <person name="Lindquist E.A."/>
            <person name="Lipzen A."/>
            <person name="Lundell T."/>
            <person name="Morin E."/>
            <person name="Murat C."/>
            <person name="Sun H."/>
            <person name="Tunlid A."/>
            <person name="Henrissat B."/>
            <person name="Grigoriev I.V."/>
            <person name="Hibbett D.S."/>
            <person name="Martin F."/>
            <person name="Nordberg H.P."/>
            <person name="Cantor M.N."/>
            <person name="Hua S.X."/>
        </authorList>
    </citation>
    <scope>NUCLEOTIDE SEQUENCE [LARGE SCALE GENOMIC DNA]</scope>
    <source>
        <strain evidence="3 4">441</strain>
    </source>
</reference>
<dbReference type="EMBL" id="KN833830">
    <property type="protein sequence ID" value="KIK17383.1"/>
    <property type="molecule type" value="Genomic_DNA"/>
</dbReference>
<dbReference type="GO" id="GO:0043161">
    <property type="term" value="P:proteasome-mediated ubiquitin-dependent protein catabolic process"/>
    <property type="evidence" value="ECO:0007669"/>
    <property type="project" value="TreeGrafter"/>
</dbReference>
<dbReference type="HOGENOM" id="CLU_049342_1_0_1"/>
<keyword evidence="4" id="KW-1185">Reference proteome</keyword>
<organism evidence="3 4">
    <name type="scientific">Pisolithus microcarpus 441</name>
    <dbReference type="NCBI Taxonomy" id="765257"/>
    <lineage>
        <taxon>Eukaryota</taxon>
        <taxon>Fungi</taxon>
        <taxon>Dikarya</taxon>
        <taxon>Basidiomycota</taxon>
        <taxon>Agaricomycotina</taxon>
        <taxon>Agaricomycetes</taxon>
        <taxon>Agaricomycetidae</taxon>
        <taxon>Boletales</taxon>
        <taxon>Sclerodermatineae</taxon>
        <taxon>Pisolithaceae</taxon>
        <taxon>Pisolithus</taxon>
    </lineage>
</organism>
<feature type="non-terminal residue" evidence="3">
    <location>
        <position position="1"/>
    </location>
</feature>
<gene>
    <name evidence="3" type="ORF">PISMIDRAFT_35216</name>
</gene>
<proteinExistence type="predicted"/>